<dbReference type="InterPro" id="IPR027417">
    <property type="entry name" value="P-loop_NTPase"/>
</dbReference>
<evidence type="ECO:0000259" key="4">
    <source>
        <dbReference type="Pfam" id="PF24883"/>
    </source>
</evidence>
<keyword evidence="6" id="KW-1185">Reference proteome</keyword>
<dbReference type="SMART" id="SM00248">
    <property type="entry name" value="ANK"/>
    <property type="match status" value="13"/>
</dbReference>
<organism evidence="5 6">
    <name type="scientific">Hymenoscyphus albidus</name>
    <dbReference type="NCBI Taxonomy" id="595503"/>
    <lineage>
        <taxon>Eukaryota</taxon>
        <taxon>Fungi</taxon>
        <taxon>Dikarya</taxon>
        <taxon>Ascomycota</taxon>
        <taxon>Pezizomycotina</taxon>
        <taxon>Leotiomycetes</taxon>
        <taxon>Helotiales</taxon>
        <taxon>Helotiaceae</taxon>
        <taxon>Hymenoscyphus</taxon>
    </lineage>
</organism>
<evidence type="ECO:0000256" key="2">
    <source>
        <dbReference type="ARBA" id="ARBA00023043"/>
    </source>
</evidence>
<protein>
    <recommendedName>
        <fullName evidence="4">Nephrocystin 3-like N-terminal domain-containing protein</fullName>
    </recommendedName>
</protein>
<dbReference type="PANTHER" id="PTHR24123:SF33">
    <property type="entry name" value="PROTEIN HOS4"/>
    <property type="match status" value="1"/>
</dbReference>
<feature type="repeat" description="ANK" evidence="3">
    <location>
        <begin position="906"/>
        <end position="938"/>
    </location>
</feature>
<evidence type="ECO:0000313" key="6">
    <source>
        <dbReference type="Proteomes" id="UP000701801"/>
    </source>
</evidence>
<dbReference type="Pfam" id="PF12796">
    <property type="entry name" value="Ank_2"/>
    <property type="match status" value="3"/>
</dbReference>
<reference evidence="5" key="1">
    <citation type="submission" date="2021-07" db="EMBL/GenBank/DDBJ databases">
        <authorList>
            <person name="Durling M."/>
        </authorList>
    </citation>
    <scope>NUCLEOTIDE SEQUENCE</scope>
</reference>
<dbReference type="InterPro" id="IPR036770">
    <property type="entry name" value="Ankyrin_rpt-contain_sf"/>
</dbReference>
<dbReference type="Gene3D" id="3.40.50.300">
    <property type="entry name" value="P-loop containing nucleotide triphosphate hydrolases"/>
    <property type="match status" value="1"/>
</dbReference>
<dbReference type="EMBL" id="CAJVRM010000325">
    <property type="protein sequence ID" value="CAG8979614.1"/>
    <property type="molecule type" value="Genomic_DNA"/>
</dbReference>
<evidence type="ECO:0000313" key="5">
    <source>
        <dbReference type="EMBL" id="CAG8979614.1"/>
    </source>
</evidence>
<feature type="repeat" description="ANK" evidence="3">
    <location>
        <begin position="1182"/>
        <end position="1214"/>
    </location>
</feature>
<name>A0A9N9LWA2_9HELO</name>
<keyword evidence="1" id="KW-0677">Repeat</keyword>
<feature type="repeat" description="ANK" evidence="3">
    <location>
        <begin position="1005"/>
        <end position="1037"/>
    </location>
</feature>
<dbReference type="InterPro" id="IPR051165">
    <property type="entry name" value="Multifunctional_ANK_Repeat"/>
</dbReference>
<accession>A0A9N9LWA2</accession>
<dbReference type="Proteomes" id="UP000701801">
    <property type="component" value="Unassembled WGS sequence"/>
</dbReference>
<feature type="repeat" description="ANK" evidence="3">
    <location>
        <begin position="762"/>
        <end position="794"/>
    </location>
</feature>
<dbReference type="InterPro" id="IPR056884">
    <property type="entry name" value="NPHP3-like_N"/>
</dbReference>
<gene>
    <name evidence="5" type="ORF">HYALB_00012591</name>
</gene>
<keyword evidence="2 3" id="KW-0040">ANK repeat</keyword>
<comment type="caution">
    <text evidence="5">The sequence shown here is derived from an EMBL/GenBank/DDBJ whole genome shotgun (WGS) entry which is preliminary data.</text>
</comment>
<dbReference type="PROSITE" id="PS50297">
    <property type="entry name" value="ANK_REP_REGION"/>
    <property type="match status" value="5"/>
</dbReference>
<evidence type="ECO:0000256" key="1">
    <source>
        <dbReference type="ARBA" id="ARBA00022737"/>
    </source>
</evidence>
<dbReference type="Gene3D" id="1.25.40.20">
    <property type="entry name" value="Ankyrin repeat-containing domain"/>
    <property type="match status" value="3"/>
</dbReference>
<proteinExistence type="predicted"/>
<feature type="repeat" description="ANK" evidence="3">
    <location>
        <begin position="972"/>
        <end position="1004"/>
    </location>
</feature>
<dbReference type="Pfam" id="PF24883">
    <property type="entry name" value="NPHP3_N"/>
    <property type="match status" value="1"/>
</dbReference>
<dbReference type="OrthoDB" id="195446at2759"/>
<feature type="repeat" description="ANK" evidence="3">
    <location>
        <begin position="1149"/>
        <end position="1181"/>
    </location>
</feature>
<dbReference type="PANTHER" id="PTHR24123">
    <property type="entry name" value="ANKYRIN REPEAT-CONTAINING"/>
    <property type="match status" value="1"/>
</dbReference>
<dbReference type="PROSITE" id="PS50088">
    <property type="entry name" value="ANK_REPEAT"/>
    <property type="match status" value="6"/>
</dbReference>
<sequence length="1351" mass="152246">MSDPLSVIASSIAIFDALKEFKRYADDVINAGEEREEFRCRLDRVEIVSKALNELASGSDHPAEAWLRECLKDPTSSLVGLVKTMRVVSEILKAKGQKRNVKKGPKFMRVIKNFRKQDVKWHSEKNDLEKYFDVINTYCQSINTFLNIVEIKYARETDKNTKKLLHDSETKRGEEERREIEKWLSPLDFLARQSENHKYAAPKTGQWFLDLPQFQAWKDGLINTLPCYGEMGTGKTVLSSIVVDYLKSQNRLTPVLVIYLDKTPVDSHNRHNLIGSLIKQIIQFKGASCNSTPVYDAWQRSKKNGGFSTMNQLKEIFNDELHPFKHVHIVVDSLDAAVVDTRTFIKHGLRQMSSKIRLLTTTRGDEDQKPRPIDCDICGDEDLEFFFACQGCGQDEQRFDICASCEGKGELCSNDPQHLFSPPDTLQVTIRAPEDDLASYVTSKLKEQMPPEDGIDRDMTSVHSVSTPLGQACTKDKTLLGSITSSIVQSSNGKFLLAKLYINSLSELWIPNDIRSAAENLSCDRYGLSDTINNLYDVDLSERISQLSSAKQEFTKRILSIVYYAKRDLRFKELQQALAVREGQMDYNVGNEARRNDILNMTKGFITIGRDCGEIVRFDDRTLSEYFDQSRGKWFPDGESTIARICLTYLNFVGLSSTCEPNEFPGRENKYIFLSYAVNNWGDHVRESGDKHVAAAATKFLQDDSRREAYIQAAWETKTQQHQKWDIRRNIHALHICAWFNLSALIPALFAILNVDVREPTFNQSALMYACRRGNLEVASSLLSLGASINMKSSRGRSALHEAIIHKHSHVVDLLLDTKLLGQNIDVNSTYTRDNNRTPLMMAVRGGKDSEQMAHALLKHHDIEINLMDQDGYTALSLATWENSQNLFEAILRCRDVDVNTVERVGGRSTLALAVEQGKERMVTCLLAHCAAVDLRDNRGGTAALRAVERGHAAVLEILIKHRTDLLIEDEEGCTLIHRAAEKRQIAMIRKLESHGVNIDSRDKYGMTPLHRACEFSQFDAADTLIQLGADSSINDSAQRTPFTAAWQYGNTDLMDLCCQKGTNRVVDEAQSTRLEELPIWSLASLNDLGRLASAVKTREHDFLLKQVGTERTAFHCAILNNDDEEAYLVLELLLESPAKHFLNEPDRNKSTPLHLAAEQQYLDCTRLLLQQKPKINEKDRFGRTPLFQAFVNGHLNIAVALVEAGAEIELGSRIDKEQLLFSAIELENTKAVENLMKAGADHISPDEYGRTPKSLARKLDNDAILKVMDPYKSGFGQVMAPRKASTGVKTLTTELRSLSEELPDMPSLPVDLKNIPFRPFKSPQLGVFPWAVEERNEAGGDDGARVLICA</sequence>
<dbReference type="SUPFAM" id="SSF48403">
    <property type="entry name" value="Ankyrin repeat"/>
    <property type="match status" value="2"/>
</dbReference>
<feature type="domain" description="Nephrocystin 3-like N-terminal" evidence="4">
    <location>
        <begin position="204"/>
        <end position="363"/>
    </location>
</feature>
<dbReference type="InterPro" id="IPR002110">
    <property type="entry name" value="Ankyrin_rpt"/>
</dbReference>
<evidence type="ECO:0000256" key="3">
    <source>
        <dbReference type="PROSITE-ProRule" id="PRU00023"/>
    </source>
</evidence>